<dbReference type="PROSITE" id="PS51202">
    <property type="entry name" value="RCK_C"/>
    <property type="match status" value="1"/>
</dbReference>
<dbReference type="OrthoDB" id="9810759at2"/>
<dbReference type="RefSeq" id="WP_086435563.1">
    <property type="nucleotide sequence ID" value="NZ_FXWH01000004.1"/>
</dbReference>
<dbReference type="SMART" id="SM01091">
    <property type="entry name" value="CorC_HlyC"/>
    <property type="match status" value="1"/>
</dbReference>
<evidence type="ECO:0000256" key="10">
    <source>
        <dbReference type="SAM" id="Phobius"/>
    </source>
</evidence>
<feature type="transmembrane region" description="Helical" evidence="10">
    <location>
        <begin position="213"/>
        <end position="234"/>
    </location>
</feature>
<dbReference type="GO" id="GO:0015297">
    <property type="term" value="F:antiporter activity"/>
    <property type="evidence" value="ECO:0007669"/>
    <property type="project" value="UniProtKB-KW"/>
</dbReference>
<keyword evidence="2" id="KW-0813">Transport</keyword>
<dbReference type="GO" id="GO:0005886">
    <property type="term" value="C:plasma membrane"/>
    <property type="evidence" value="ECO:0007669"/>
    <property type="project" value="UniProtKB-SubCell"/>
</dbReference>
<feature type="transmembrane region" description="Helical" evidence="10">
    <location>
        <begin position="298"/>
        <end position="324"/>
    </location>
</feature>
<keyword evidence="6 10" id="KW-0812">Transmembrane</keyword>
<protein>
    <submittedName>
        <fullName evidence="12">Potassium/proton antiporter, CPA1 family</fullName>
    </submittedName>
</protein>
<dbReference type="EMBL" id="FXWH01000004">
    <property type="protein sequence ID" value="SMQ80809.1"/>
    <property type="molecule type" value="Genomic_DNA"/>
</dbReference>
<keyword evidence="4" id="KW-1003">Cell membrane</keyword>
<dbReference type="Proteomes" id="UP000194450">
    <property type="component" value="Unassembled WGS sequence"/>
</dbReference>
<dbReference type="AlphaFoldDB" id="A0A1Y6FZ51"/>
<dbReference type="Pfam" id="PF03471">
    <property type="entry name" value="CorC_HlyC"/>
    <property type="match status" value="1"/>
</dbReference>
<evidence type="ECO:0000256" key="1">
    <source>
        <dbReference type="ARBA" id="ARBA00004651"/>
    </source>
</evidence>
<dbReference type="PANTHER" id="PTHR32507:SF7">
    <property type="entry name" value="K(+)_H(+) ANTIPORTER NHAP2"/>
    <property type="match status" value="1"/>
</dbReference>
<dbReference type="NCBIfam" id="NF003714">
    <property type="entry name" value="PRK05326.1-1"/>
    <property type="match status" value="1"/>
</dbReference>
<name>A0A1Y6FZ51_9GAMM</name>
<dbReference type="InterPro" id="IPR036721">
    <property type="entry name" value="RCK_C_sf"/>
</dbReference>
<feature type="domain" description="RCK C-terminal" evidence="11">
    <location>
        <begin position="400"/>
        <end position="482"/>
    </location>
</feature>
<evidence type="ECO:0000256" key="7">
    <source>
        <dbReference type="ARBA" id="ARBA00022989"/>
    </source>
</evidence>
<dbReference type="InterPro" id="IPR005170">
    <property type="entry name" value="Transptr-assoc_dom"/>
</dbReference>
<keyword evidence="9 10" id="KW-0472">Membrane</keyword>
<gene>
    <name evidence="12" type="ORF">SAMN06297229_2426</name>
</gene>
<dbReference type="GO" id="GO:1902600">
    <property type="term" value="P:proton transmembrane transport"/>
    <property type="evidence" value="ECO:0007669"/>
    <property type="project" value="InterPro"/>
</dbReference>
<evidence type="ECO:0000313" key="12">
    <source>
        <dbReference type="EMBL" id="SMQ80809.1"/>
    </source>
</evidence>
<feature type="transmembrane region" description="Helical" evidence="10">
    <location>
        <begin position="363"/>
        <end position="383"/>
    </location>
</feature>
<dbReference type="InterPro" id="IPR006037">
    <property type="entry name" value="RCK_C"/>
</dbReference>
<evidence type="ECO:0000259" key="11">
    <source>
        <dbReference type="PROSITE" id="PS51202"/>
    </source>
</evidence>
<reference evidence="13" key="1">
    <citation type="submission" date="2017-04" db="EMBL/GenBank/DDBJ databases">
        <authorList>
            <person name="Varghese N."/>
            <person name="Submissions S."/>
        </authorList>
    </citation>
    <scope>NUCLEOTIDE SEQUENCE [LARGE SCALE GENOMIC DNA]</scope>
</reference>
<sequence>MTGIMLLFGTLLLVSILAGVLSARLGAPILLTFLVIGMLAGEEGVLGIEFNSPEISFLIGSAALVIILFDGGMRTHSDRFRVALWPAVSLATVGVALTCTILAAGIVYLFNLPWATALLIGAILSSTDAAAVFGIFQSRGMKIKQRVAATLEIESGTNDPMAVILTMTLTMALVTGQELSVLGLVGQVAVQLVLGLLGGWIGGRLFIIMARKIPLSFTFFPLLAAAAAIIIYAATTSLNGSGFLAVYLMGFMIGNARLPQLVHILQVQDGLAWLSQIMMFLILGLLVTPSQLIEHAPLALTVAFILIFIARPLATVVCLLPFSFPWREQVFISWVGLRGAVPIILALFPWLSGLPNQELYFDVAFFVVLVSLLVQGWSIAPVARWLGLEVPPEAEPKQRMPLEAIPSRDALEVWEYDIDRLSPACDHTWDELRLPAPTSFVGIIREGGWIQPEENPRLTEGDALLVVARVSDMVAISRVFASGGGGPQLSEKDFFGDFTLHADLTLADVASFYPVGELKDSLAARTLAEYISYKFHRRVVVGDQLQLGHVLLTVRQLDEQGNTISVGVKTLTTETTPGA</sequence>
<evidence type="ECO:0000256" key="3">
    <source>
        <dbReference type="ARBA" id="ARBA00022449"/>
    </source>
</evidence>
<feature type="transmembrane region" description="Helical" evidence="10">
    <location>
        <begin position="240"/>
        <end position="258"/>
    </location>
</feature>
<dbReference type="GO" id="GO:0006813">
    <property type="term" value="P:potassium ion transport"/>
    <property type="evidence" value="ECO:0007669"/>
    <property type="project" value="UniProtKB-KW"/>
</dbReference>
<dbReference type="PANTHER" id="PTHR32507">
    <property type="entry name" value="NA(+)/H(+) ANTIPORTER 1"/>
    <property type="match status" value="1"/>
</dbReference>
<evidence type="ECO:0000256" key="6">
    <source>
        <dbReference type="ARBA" id="ARBA00022692"/>
    </source>
</evidence>
<dbReference type="SUPFAM" id="SSF116726">
    <property type="entry name" value="TrkA C-terminal domain-like"/>
    <property type="match status" value="1"/>
</dbReference>
<feature type="transmembrane region" description="Helical" evidence="10">
    <location>
        <begin position="270"/>
        <end position="292"/>
    </location>
</feature>
<evidence type="ECO:0000256" key="2">
    <source>
        <dbReference type="ARBA" id="ARBA00022448"/>
    </source>
</evidence>
<keyword evidence="8" id="KW-0406">Ion transport</keyword>
<feature type="transmembrane region" description="Helical" evidence="10">
    <location>
        <begin position="55"/>
        <end position="72"/>
    </location>
</feature>
<feature type="transmembrane region" description="Helical" evidence="10">
    <location>
        <begin position="181"/>
        <end position="201"/>
    </location>
</feature>
<dbReference type="Pfam" id="PF00999">
    <property type="entry name" value="Na_H_Exchanger"/>
    <property type="match status" value="1"/>
</dbReference>
<feature type="transmembrane region" description="Helical" evidence="10">
    <location>
        <begin position="114"/>
        <end position="136"/>
    </location>
</feature>
<evidence type="ECO:0000256" key="4">
    <source>
        <dbReference type="ARBA" id="ARBA00022475"/>
    </source>
</evidence>
<feature type="transmembrane region" description="Helical" evidence="10">
    <location>
        <begin position="331"/>
        <end position="351"/>
    </location>
</feature>
<proteinExistence type="predicted"/>
<comment type="subcellular location">
    <subcellularLocation>
        <location evidence="1">Cell membrane</location>
        <topology evidence="1">Multi-pass membrane protein</topology>
    </subcellularLocation>
</comment>
<keyword evidence="7 10" id="KW-1133">Transmembrane helix</keyword>
<feature type="transmembrane region" description="Helical" evidence="10">
    <location>
        <begin position="84"/>
        <end position="108"/>
    </location>
</feature>
<keyword evidence="5" id="KW-0633">Potassium transport</keyword>
<dbReference type="NCBIfam" id="NF003716">
    <property type="entry name" value="PRK05326.1-3"/>
    <property type="match status" value="1"/>
</dbReference>
<keyword evidence="13" id="KW-1185">Reference proteome</keyword>
<dbReference type="InterPro" id="IPR038770">
    <property type="entry name" value="Na+/solute_symporter_sf"/>
</dbReference>
<dbReference type="InterPro" id="IPR006153">
    <property type="entry name" value="Cation/H_exchanger_TM"/>
</dbReference>
<evidence type="ECO:0000313" key="13">
    <source>
        <dbReference type="Proteomes" id="UP000194450"/>
    </source>
</evidence>
<dbReference type="Gene3D" id="3.30.70.1450">
    <property type="entry name" value="Regulator of K+ conductance, C-terminal domain"/>
    <property type="match status" value="1"/>
</dbReference>
<accession>A0A1Y6FZ51</accession>
<keyword evidence="3" id="KW-0050">Antiport</keyword>
<dbReference type="GO" id="GO:0008324">
    <property type="term" value="F:monoatomic cation transmembrane transporter activity"/>
    <property type="evidence" value="ECO:0007669"/>
    <property type="project" value="InterPro"/>
</dbReference>
<dbReference type="Gene3D" id="1.20.1530.20">
    <property type="match status" value="1"/>
</dbReference>
<evidence type="ECO:0000256" key="9">
    <source>
        <dbReference type="ARBA" id="ARBA00023136"/>
    </source>
</evidence>
<dbReference type="NCBIfam" id="NF003715">
    <property type="entry name" value="PRK05326.1-2"/>
    <property type="match status" value="1"/>
</dbReference>
<evidence type="ECO:0000256" key="8">
    <source>
        <dbReference type="ARBA" id="ARBA00023065"/>
    </source>
</evidence>
<keyword evidence="5" id="KW-0630">Potassium</keyword>
<evidence type="ECO:0000256" key="5">
    <source>
        <dbReference type="ARBA" id="ARBA00022538"/>
    </source>
</evidence>
<organism evidence="12 13">
    <name type="scientific">Pseudidiomarina planktonica</name>
    <dbReference type="NCBI Taxonomy" id="1323738"/>
    <lineage>
        <taxon>Bacteria</taxon>
        <taxon>Pseudomonadati</taxon>
        <taxon>Pseudomonadota</taxon>
        <taxon>Gammaproteobacteria</taxon>
        <taxon>Alteromonadales</taxon>
        <taxon>Idiomarinaceae</taxon>
        <taxon>Pseudidiomarina</taxon>
    </lineage>
</organism>